<dbReference type="GO" id="GO:0005886">
    <property type="term" value="C:plasma membrane"/>
    <property type="evidence" value="ECO:0007669"/>
    <property type="project" value="TreeGrafter"/>
</dbReference>
<organism evidence="9 10">
    <name type="scientific">Rhizopus oryzae</name>
    <name type="common">Mucormycosis agent</name>
    <name type="synonym">Rhizopus arrhizus var. delemar</name>
    <dbReference type="NCBI Taxonomy" id="64495"/>
    <lineage>
        <taxon>Eukaryota</taxon>
        <taxon>Fungi</taxon>
        <taxon>Fungi incertae sedis</taxon>
        <taxon>Mucoromycota</taxon>
        <taxon>Mucoromycotina</taxon>
        <taxon>Mucoromycetes</taxon>
        <taxon>Mucorales</taxon>
        <taxon>Mucorineae</taxon>
        <taxon>Rhizopodaceae</taxon>
        <taxon>Rhizopus</taxon>
    </lineage>
</organism>
<sequence length="751" mass="84406">MPGGILQSLATHSAQLMARATPVCDSQVCQTAAASILNDLDLNVDPCSDFYQYTCGGWVKNHAIPASQAGIGGFINLHYDNLDSLQKLLEGSYDDVLVGIRNDSGLLNDTQKEQDRANFNKLKAYYGSCMNEAVIDALGPTPIYPYLSKIATVLGSSSAINNTQFGFDHLNRLTDGMIEAMTQGSNSLVKFTVGPDDRHPDQYALFLAQPDLTLSAKEYYNQSDVMDQYRNGLITLITSILGESNGTDKNMRLEKMRENNLPVLRSADIESMVDGFVKFEVHLASITVNQNELQDPVALYNPMSIAELNQKYPIVNWARIFHKFASNTTSLPDHVVVNMPKYMEQLTDWFLDSQTGNVSTQAIREFFTIKSILRNVNYLDKTTRNIYQTSIDKIVSGMTEAEPRSRDCTESTSVAFGQLLGRYFVLKSFGGEPQRKQVSEFIDRILSAWTDRLEKNVWLDDETRSRAIEKVKMIVHQQAYGTAIPDVRSPTSLHDYYADIQVNNKSYFGNGMASIQSIIKKDWNKIGKKVNKNEWQMTPHEVNAYYTPNYNEVVIPAGILQSPFYNTELPDYLNYGGIGSVIGHEITHAFDNQGRLYDGHGVLNTWWTNTTSAAFEDKSQCFIRQYSNFSIDGPDHKQYHVDGKMTIGENLADNGGVSAAYQAAFSKNASEQTILPGLEKFSAQQLFFISYGRIWCSSMRPEKAVQRIRSDVHSPDNIRTNAVVQNSAEFAKAFKCPERRPMNPLEKCQIW</sequence>
<dbReference type="Gene3D" id="3.40.390.10">
    <property type="entry name" value="Collagenase (Catalytic Domain)"/>
    <property type="match status" value="1"/>
</dbReference>
<keyword evidence="2" id="KW-0645">Protease</keyword>
<accession>A0A9P6XGF4</accession>
<keyword evidence="10" id="KW-1185">Reference proteome</keyword>
<dbReference type="GO" id="GO:0004222">
    <property type="term" value="F:metalloendopeptidase activity"/>
    <property type="evidence" value="ECO:0007669"/>
    <property type="project" value="InterPro"/>
</dbReference>
<gene>
    <name evidence="9" type="ORF">G6F64_002543</name>
</gene>
<dbReference type="PANTHER" id="PTHR11733:SF240">
    <property type="entry name" value="GH14155P-RELATED"/>
    <property type="match status" value="1"/>
</dbReference>
<evidence type="ECO:0000313" key="10">
    <source>
        <dbReference type="Proteomes" id="UP000716291"/>
    </source>
</evidence>
<evidence type="ECO:0000256" key="1">
    <source>
        <dbReference type="ARBA" id="ARBA00001947"/>
    </source>
</evidence>
<proteinExistence type="predicted"/>
<protein>
    <recommendedName>
        <fullName evidence="11">Endothelin-converting enzyme 1</fullName>
    </recommendedName>
</protein>
<evidence type="ECO:0000256" key="6">
    <source>
        <dbReference type="ARBA" id="ARBA00023049"/>
    </source>
</evidence>
<comment type="caution">
    <text evidence="9">The sequence shown here is derived from an EMBL/GenBank/DDBJ whole genome shotgun (WGS) entry which is preliminary data.</text>
</comment>
<keyword evidence="6" id="KW-0482">Metalloprotease</keyword>
<keyword evidence="3" id="KW-0479">Metal-binding</keyword>
<dbReference type="InterPro" id="IPR042089">
    <property type="entry name" value="Peptidase_M13_dom_2"/>
</dbReference>
<reference evidence="9" key="1">
    <citation type="journal article" date="2020" name="Microb. Genom.">
        <title>Genetic diversity of clinical and environmental Mucorales isolates obtained from an investigation of mucormycosis cases among solid organ transplant recipients.</title>
        <authorList>
            <person name="Nguyen M.H."/>
            <person name="Kaul D."/>
            <person name="Muto C."/>
            <person name="Cheng S.J."/>
            <person name="Richter R.A."/>
            <person name="Bruno V.M."/>
            <person name="Liu G."/>
            <person name="Beyhan S."/>
            <person name="Sundermann A.J."/>
            <person name="Mounaud S."/>
            <person name="Pasculle A.W."/>
            <person name="Nierman W.C."/>
            <person name="Driscoll E."/>
            <person name="Cumbie R."/>
            <person name="Clancy C.J."/>
            <person name="Dupont C.L."/>
        </authorList>
    </citation>
    <scope>NUCLEOTIDE SEQUENCE</scope>
    <source>
        <strain evidence="9">GL11</strain>
    </source>
</reference>
<dbReference type="SUPFAM" id="SSF55486">
    <property type="entry name" value="Metalloproteases ('zincins'), catalytic domain"/>
    <property type="match status" value="1"/>
</dbReference>
<dbReference type="GO" id="GO:0016485">
    <property type="term" value="P:protein processing"/>
    <property type="evidence" value="ECO:0007669"/>
    <property type="project" value="TreeGrafter"/>
</dbReference>
<evidence type="ECO:0000313" key="9">
    <source>
        <dbReference type="EMBL" id="KAG1313049.1"/>
    </source>
</evidence>
<comment type="cofactor">
    <cofactor evidence="1">
        <name>Zn(2+)</name>
        <dbReference type="ChEBI" id="CHEBI:29105"/>
    </cofactor>
</comment>
<dbReference type="Pfam" id="PF05649">
    <property type="entry name" value="Peptidase_M13_N"/>
    <property type="match status" value="1"/>
</dbReference>
<name>A0A9P6XGF4_RHIOR</name>
<feature type="domain" description="Peptidase M13 C-terminal" evidence="7">
    <location>
        <begin position="543"/>
        <end position="750"/>
    </location>
</feature>
<dbReference type="CDD" id="cd08662">
    <property type="entry name" value="M13"/>
    <property type="match status" value="1"/>
</dbReference>
<dbReference type="Gene3D" id="1.10.1380.10">
    <property type="entry name" value="Neutral endopeptidase , domain2"/>
    <property type="match status" value="1"/>
</dbReference>
<feature type="domain" description="Peptidase M13 N-terminal" evidence="8">
    <location>
        <begin position="46"/>
        <end position="480"/>
    </location>
</feature>
<dbReference type="InterPro" id="IPR008753">
    <property type="entry name" value="Peptidase_M13_N"/>
</dbReference>
<evidence type="ECO:0000256" key="5">
    <source>
        <dbReference type="ARBA" id="ARBA00022833"/>
    </source>
</evidence>
<dbReference type="InterPro" id="IPR018497">
    <property type="entry name" value="Peptidase_M13_C"/>
</dbReference>
<dbReference type="PANTHER" id="PTHR11733">
    <property type="entry name" value="ZINC METALLOPROTEASE FAMILY M13 NEPRILYSIN-RELATED"/>
    <property type="match status" value="1"/>
</dbReference>
<evidence type="ECO:0000256" key="4">
    <source>
        <dbReference type="ARBA" id="ARBA00022801"/>
    </source>
</evidence>
<evidence type="ECO:0008006" key="11">
    <source>
        <dbReference type="Google" id="ProtNLM"/>
    </source>
</evidence>
<dbReference type="AlphaFoldDB" id="A0A9P6XGF4"/>
<dbReference type="Pfam" id="PF01431">
    <property type="entry name" value="Peptidase_M13"/>
    <property type="match status" value="1"/>
</dbReference>
<dbReference type="Proteomes" id="UP000716291">
    <property type="component" value="Unassembled WGS sequence"/>
</dbReference>
<keyword evidence="5" id="KW-0862">Zinc</keyword>
<dbReference type="GO" id="GO:0046872">
    <property type="term" value="F:metal ion binding"/>
    <property type="evidence" value="ECO:0007669"/>
    <property type="project" value="UniProtKB-KW"/>
</dbReference>
<evidence type="ECO:0000256" key="3">
    <source>
        <dbReference type="ARBA" id="ARBA00022723"/>
    </source>
</evidence>
<dbReference type="EMBL" id="JAANQT010000224">
    <property type="protein sequence ID" value="KAG1313049.1"/>
    <property type="molecule type" value="Genomic_DNA"/>
</dbReference>
<dbReference type="InterPro" id="IPR000718">
    <property type="entry name" value="Peptidase_M13"/>
</dbReference>
<evidence type="ECO:0000256" key="2">
    <source>
        <dbReference type="ARBA" id="ARBA00022670"/>
    </source>
</evidence>
<dbReference type="InterPro" id="IPR024079">
    <property type="entry name" value="MetalloPept_cat_dom_sf"/>
</dbReference>
<dbReference type="PROSITE" id="PS51885">
    <property type="entry name" value="NEPRILYSIN"/>
    <property type="match status" value="1"/>
</dbReference>
<keyword evidence="4" id="KW-0378">Hydrolase</keyword>
<evidence type="ECO:0000259" key="8">
    <source>
        <dbReference type="Pfam" id="PF05649"/>
    </source>
</evidence>
<dbReference type="PRINTS" id="PR00786">
    <property type="entry name" value="NEPRILYSIN"/>
</dbReference>
<evidence type="ECO:0000259" key="7">
    <source>
        <dbReference type="Pfam" id="PF01431"/>
    </source>
</evidence>